<evidence type="ECO:0000256" key="2">
    <source>
        <dbReference type="ARBA" id="ARBA00004286"/>
    </source>
</evidence>
<dbReference type="STRING" id="294747.C5MEA7"/>
<dbReference type="SUPFAM" id="SSF82199">
    <property type="entry name" value="SET domain"/>
    <property type="match status" value="1"/>
</dbReference>
<dbReference type="GO" id="GO:0048188">
    <property type="term" value="C:Set1C/COMPASS complex"/>
    <property type="evidence" value="ECO:0007669"/>
    <property type="project" value="EnsemblFungi"/>
</dbReference>
<dbReference type="GO" id="GO:0000122">
    <property type="term" value="P:negative regulation of transcription by RNA polymerase II"/>
    <property type="evidence" value="ECO:0007669"/>
    <property type="project" value="EnsemblFungi"/>
</dbReference>
<comment type="catalytic activity">
    <reaction evidence="12">
        <text>N(6)-methyl-L-lysyl(4)-[histone H3] + S-adenosyl-L-methionine = N(6),N(6)-dimethyl-L-lysyl(4)-[histone H3] + S-adenosyl-L-homocysteine + H(+)</text>
        <dbReference type="Rhea" id="RHEA:60268"/>
        <dbReference type="Rhea" id="RHEA-COMP:15540"/>
        <dbReference type="Rhea" id="RHEA-COMP:15543"/>
        <dbReference type="ChEBI" id="CHEBI:15378"/>
        <dbReference type="ChEBI" id="CHEBI:57856"/>
        <dbReference type="ChEBI" id="CHEBI:59789"/>
        <dbReference type="ChEBI" id="CHEBI:61929"/>
        <dbReference type="ChEBI" id="CHEBI:61976"/>
    </reaction>
</comment>
<evidence type="ECO:0000313" key="20">
    <source>
        <dbReference type="Proteomes" id="UP000002037"/>
    </source>
</evidence>
<keyword evidence="10 14" id="KW-0539">Nucleus</keyword>
<proteinExistence type="predicted"/>
<dbReference type="Pfam" id="PF11764">
    <property type="entry name" value="N-SET"/>
    <property type="match status" value="1"/>
</dbReference>
<dbReference type="HOGENOM" id="CLU_004391_1_0_1"/>
<evidence type="ECO:0000256" key="10">
    <source>
        <dbReference type="ARBA" id="ARBA00023242"/>
    </source>
</evidence>
<dbReference type="GO" id="GO:0030466">
    <property type="term" value="P:silent mating-type cassette heterochromatin formation"/>
    <property type="evidence" value="ECO:0007669"/>
    <property type="project" value="EnsemblFungi"/>
</dbReference>
<evidence type="ECO:0000256" key="16">
    <source>
        <dbReference type="SAM" id="MobiDB-lite"/>
    </source>
</evidence>
<dbReference type="GO" id="GO:0031509">
    <property type="term" value="P:subtelomeric heterochromatin formation"/>
    <property type="evidence" value="ECO:0007669"/>
    <property type="project" value="EnsemblFungi"/>
</dbReference>
<dbReference type="GO" id="GO:1903341">
    <property type="term" value="P:regulation of meiotic DNA double-strand break formation"/>
    <property type="evidence" value="ECO:0007669"/>
    <property type="project" value="EnsemblFungi"/>
</dbReference>
<keyword evidence="15" id="KW-0175">Coiled coil</keyword>
<evidence type="ECO:0000256" key="11">
    <source>
        <dbReference type="ARBA" id="ARBA00047571"/>
    </source>
</evidence>
<name>C5MEA7_CANTT</name>
<feature type="compositionally biased region" description="Polar residues" evidence="16">
    <location>
        <begin position="99"/>
        <end position="116"/>
    </location>
</feature>
<feature type="region of interest" description="Disordered" evidence="16">
    <location>
        <begin position="74"/>
        <end position="116"/>
    </location>
</feature>
<dbReference type="eggNOG" id="KOG1080">
    <property type="taxonomic scope" value="Eukaryota"/>
</dbReference>
<dbReference type="GO" id="GO:0033554">
    <property type="term" value="P:cellular response to stress"/>
    <property type="evidence" value="ECO:0007669"/>
    <property type="project" value="EnsemblFungi"/>
</dbReference>
<dbReference type="GO" id="GO:0042138">
    <property type="term" value="P:meiotic DNA double-strand break formation"/>
    <property type="evidence" value="ECO:0007669"/>
    <property type="project" value="EnsemblFungi"/>
</dbReference>
<keyword evidence="9 14" id="KW-0156">Chromatin regulator</keyword>
<feature type="compositionally biased region" description="Basic and acidic residues" evidence="16">
    <location>
        <begin position="720"/>
        <end position="729"/>
    </location>
</feature>
<dbReference type="GO" id="GO:1902275">
    <property type="term" value="P:regulation of chromatin organization"/>
    <property type="evidence" value="ECO:0007669"/>
    <property type="project" value="EnsemblFungi"/>
</dbReference>
<reference evidence="19 20" key="1">
    <citation type="journal article" date="2009" name="Nature">
        <title>Evolution of pathogenicity and sexual reproduction in eight Candida genomes.</title>
        <authorList>
            <person name="Butler G."/>
            <person name="Rasmussen M.D."/>
            <person name="Lin M.F."/>
            <person name="Santos M.A."/>
            <person name="Sakthikumar S."/>
            <person name="Munro C.A."/>
            <person name="Rheinbay E."/>
            <person name="Grabherr M."/>
            <person name="Forche A."/>
            <person name="Reedy J.L."/>
            <person name="Agrafioti I."/>
            <person name="Arnaud M.B."/>
            <person name="Bates S."/>
            <person name="Brown A.J."/>
            <person name="Brunke S."/>
            <person name="Costanzo M.C."/>
            <person name="Fitzpatrick D.A."/>
            <person name="de Groot P.W."/>
            <person name="Harris D."/>
            <person name="Hoyer L.L."/>
            <person name="Hube B."/>
            <person name="Klis F.M."/>
            <person name="Kodira C."/>
            <person name="Lennard N."/>
            <person name="Logue M.E."/>
            <person name="Martin R."/>
            <person name="Neiman A.M."/>
            <person name="Nikolaou E."/>
            <person name="Quail M.A."/>
            <person name="Quinn J."/>
            <person name="Santos M.C."/>
            <person name="Schmitzberger F.F."/>
            <person name="Sherlock G."/>
            <person name="Shah P."/>
            <person name="Silverstein K.A."/>
            <person name="Skrzypek M.S."/>
            <person name="Soll D."/>
            <person name="Staggs R."/>
            <person name="Stansfield I."/>
            <person name="Stumpf M.P."/>
            <person name="Sudbery P.E."/>
            <person name="Srikantha T."/>
            <person name="Zeng Q."/>
            <person name="Berman J."/>
            <person name="Berriman M."/>
            <person name="Heitman J."/>
            <person name="Gow N.A."/>
            <person name="Lorenz M.C."/>
            <person name="Birren B.W."/>
            <person name="Kellis M."/>
            <person name="Cuomo C.A."/>
        </authorList>
    </citation>
    <scope>NUCLEOTIDE SEQUENCE [LARGE SCALE GENOMIC DNA]</scope>
    <source>
        <strain evidence="20">ATCC MYA-3404 / T1</strain>
    </source>
</reference>
<dbReference type="GO" id="GO:0032259">
    <property type="term" value="P:methylation"/>
    <property type="evidence" value="ECO:0007669"/>
    <property type="project" value="UniProtKB-KW"/>
</dbReference>
<dbReference type="InterPro" id="IPR024657">
    <property type="entry name" value="COMPASS_Set1_N-SET"/>
</dbReference>
<dbReference type="KEGG" id="ctp:CTRG_04399"/>
<dbReference type="Pfam" id="PF00856">
    <property type="entry name" value="SET"/>
    <property type="match status" value="1"/>
</dbReference>
<dbReference type="SMART" id="SM00508">
    <property type="entry name" value="PostSET"/>
    <property type="match status" value="1"/>
</dbReference>
<dbReference type="Proteomes" id="UP000002037">
    <property type="component" value="Unassembled WGS sequence"/>
</dbReference>
<evidence type="ECO:0000256" key="5">
    <source>
        <dbReference type="ARBA" id="ARBA00022454"/>
    </source>
</evidence>
<dbReference type="GO" id="GO:0055092">
    <property type="term" value="P:sterol homeostasis"/>
    <property type="evidence" value="ECO:0007669"/>
    <property type="project" value="EnsemblFungi"/>
</dbReference>
<comment type="catalytic activity">
    <reaction evidence="11 14">
        <text>L-lysyl(4)-[histone H3] + 3 S-adenosyl-L-methionine = N(6),N(6),N(6)-trimethyl-L-lysyl(4)-[histone H3] + 3 S-adenosyl-L-homocysteine + 3 H(+)</text>
        <dbReference type="Rhea" id="RHEA:60260"/>
        <dbReference type="Rhea" id="RHEA-COMP:15537"/>
        <dbReference type="Rhea" id="RHEA-COMP:15547"/>
        <dbReference type="ChEBI" id="CHEBI:15378"/>
        <dbReference type="ChEBI" id="CHEBI:29969"/>
        <dbReference type="ChEBI" id="CHEBI:57856"/>
        <dbReference type="ChEBI" id="CHEBI:59789"/>
        <dbReference type="ChEBI" id="CHEBI:61961"/>
        <dbReference type="EC" id="2.1.1.354"/>
    </reaction>
</comment>
<sequence>MSYSYRGGRGGYSNRGYRGGGTGSSSSSSAGGGRGGANGSGYRGGYRSSRPGQKEDRYTIGGMLKLNKGAHYESSDNRYIPNELGSRSPEVKSNKVHTNDGNITSGFNTPVSGSDNKVLTPISTTTSVPGSDKDTGINEKDSEFAKLSHHSDFTDLLPSSRPVDPRKNFKLLYDIEASKNDKKLHSKKIRYNGEGIHRHEVTDPRLSNINLYLTKPNKKSKKFPYRQLPQPKIVYDKDSIGYPPMATIVLWDLPISATELYLRNFLVRYGDAIEALEFKTDPTTAVPLGVVTFKFKGTPEVAASLAKKFLKIVQNEEPKIDGVPLKARLNDNENLLLSKKIENARHKLLQQRLKREEEEKKRHQKILEEQKRQELLKKKQEEEQKKQEEAKKKAESDSIIAKNSVVSTRNKNLIYKPNSTVLSIRRKHKIVQGVILPKDLEKYIKNRPYILIHDKHVPTKKISSQDIKRFLKKYDWTRVLSDKTGFYIVFNSLNECERCFLNEDAKKFFEYKLVMEMAIPEGFSPNGRENESKSISDIFDEATNVLIKEFQTFLAKDIRERIIAPNILDLLGHEHYPKLVEELKAQEQASKPKVLVSNNNLKQNALSILEKQRQELQERLKKRKKKNQIIPMQHALDIDSESEIESEDEEEEEDEDEEEEEEDVEGEDNVSASVSPVDQSLKRERSSTITSVEDEQEHISKKIKIEEKEDIVSDEEMEDAQVKEEAIVPVKEEEIDSKYKPTEGEPQTVYPEFVSSGVFDLDELKGSIKDDEDLKLAEEVLAGIEPLGNKNIDYWSWKLKDTKSTEEIAEEVENIEELPANLESTTGAFKSEGYKKIPDPDKIGYLPHRRKADKPIKTIQYEDDNDEKGNDNSNAVQSSRVNRANNRRFAADITAQIGTESDVLSLNALTKRKKPVTFARSAIHNWGLYALEPIAAKEMIIEYVGERIRQQVAEHREKSYLKTGIGSSYLFRIDENTVIDATKKGGIARFINHCCSPSCTAKIIKVEGIKRIVIYALRDIEANEELTYDYKFERETNDEERIRCLCGAPGCKGYLN</sequence>
<organism evidence="19 20">
    <name type="scientific">Candida tropicalis (strain ATCC MYA-3404 / T1)</name>
    <name type="common">Yeast</name>
    <dbReference type="NCBI Taxonomy" id="294747"/>
    <lineage>
        <taxon>Eukaryota</taxon>
        <taxon>Fungi</taxon>
        <taxon>Dikarya</taxon>
        <taxon>Ascomycota</taxon>
        <taxon>Saccharomycotina</taxon>
        <taxon>Pichiomycetes</taxon>
        <taxon>Debaryomycetaceae</taxon>
        <taxon>Candida/Lodderomyces clade</taxon>
        <taxon>Candida</taxon>
    </lineage>
</organism>
<dbReference type="InterPro" id="IPR017111">
    <property type="entry name" value="Set1_fungi"/>
</dbReference>
<dbReference type="SMART" id="SM00317">
    <property type="entry name" value="SET"/>
    <property type="match status" value="1"/>
</dbReference>
<evidence type="ECO:0000259" key="17">
    <source>
        <dbReference type="PROSITE" id="PS50280"/>
    </source>
</evidence>
<keyword evidence="7 14" id="KW-0808">Transferase</keyword>
<dbReference type="PANTHER" id="PTHR45814:SF2">
    <property type="entry name" value="HISTONE-LYSINE N-METHYLTRANSFERASE SETD1"/>
    <property type="match status" value="1"/>
</dbReference>
<keyword evidence="6 14" id="KW-0489">Methyltransferase</keyword>
<evidence type="ECO:0000256" key="12">
    <source>
        <dbReference type="ARBA" id="ARBA00047583"/>
    </source>
</evidence>
<evidence type="ECO:0000256" key="3">
    <source>
        <dbReference type="ARBA" id="ARBA00012182"/>
    </source>
</evidence>
<evidence type="ECO:0000256" key="7">
    <source>
        <dbReference type="ARBA" id="ARBA00022679"/>
    </source>
</evidence>
<dbReference type="GO" id="GO:0030437">
    <property type="term" value="P:ascospore formation"/>
    <property type="evidence" value="ECO:0007669"/>
    <property type="project" value="EnsemblFungi"/>
</dbReference>
<dbReference type="Pfam" id="PF11767">
    <property type="entry name" value="SET_assoc"/>
    <property type="match status" value="1"/>
</dbReference>
<gene>
    <name evidence="19" type="ORF">CTRG_04399</name>
</gene>
<dbReference type="InterPro" id="IPR024636">
    <property type="entry name" value="SET_assoc"/>
</dbReference>
<keyword evidence="5 14" id="KW-0158">Chromosome</keyword>
<dbReference type="InterPro" id="IPR046341">
    <property type="entry name" value="SET_dom_sf"/>
</dbReference>
<comment type="subcellular location">
    <subcellularLocation>
        <location evidence="2">Chromosome</location>
    </subcellularLocation>
    <subcellularLocation>
        <location evidence="1 14">Nucleus</location>
    </subcellularLocation>
</comment>
<comment type="catalytic activity">
    <reaction evidence="13">
        <text>N(6),N(6)-dimethyl-L-lysyl(4)-[histone H3] + S-adenosyl-L-methionine = N(6),N(6),N(6)-trimethyl-L-lysyl(4)-[histone H3] + S-adenosyl-L-homocysteine + H(+)</text>
        <dbReference type="Rhea" id="RHEA:60272"/>
        <dbReference type="Rhea" id="RHEA-COMP:15537"/>
        <dbReference type="Rhea" id="RHEA-COMP:15540"/>
        <dbReference type="ChEBI" id="CHEBI:15378"/>
        <dbReference type="ChEBI" id="CHEBI:57856"/>
        <dbReference type="ChEBI" id="CHEBI:59789"/>
        <dbReference type="ChEBI" id="CHEBI:61961"/>
        <dbReference type="ChEBI" id="CHEBI:61976"/>
    </reaction>
</comment>
<dbReference type="GO" id="GO:1905088">
    <property type="term" value="P:positive regulation of synaptonemal complex assembly"/>
    <property type="evidence" value="ECO:0007669"/>
    <property type="project" value="EnsemblFungi"/>
</dbReference>
<keyword evidence="8 14" id="KW-0949">S-adenosyl-L-methionine</keyword>
<dbReference type="InterPro" id="IPR003616">
    <property type="entry name" value="Post-SET_dom"/>
</dbReference>
<dbReference type="RefSeq" id="XP_002550102.1">
    <property type="nucleotide sequence ID" value="XM_002550056.1"/>
</dbReference>
<dbReference type="InterPro" id="IPR044570">
    <property type="entry name" value="Set1-like"/>
</dbReference>
<evidence type="ECO:0000259" key="18">
    <source>
        <dbReference type="PROSITE" id="PS50868"/>
    </source>
</evidence>
<feature type="region of interest" description="Disordered" evidence="16">
    <location>
        <begin position="1"/>
        <end position="58"/>
    </location>
</feature>
<keyword evidence="20" id="KW-1185">Reference proteome</keyword>
<evidence type="ECO:0000256" key="13">
    <source>
        <dbReference type="ARBA" id="ARBA00049129"/>
    </source>
</evidence>
<evidence type="ECO:0000256" key="15">
    <source>
        <dbReference type="SAM" id="Coils"/>
    </source>
</evidence>
<feature type="region of interest" description="Disordered" evidence="16">
    <location>
        <begin position="620"/>
        <end position="704"/>
    </location>
</feature>
<dbReference type="GO" id="GO:0140999">
    <property type="term" value="F:histone H3K4 trimethyltransferase activity"/>
    <property type="evidence" value="ECO:0007669"/>
    <property type="project" value="UniProtKB-EC"/>
</dbReference>
<dbReference type="Gene3D" id="2.170.270.10">
    <property type="entry name" value="SET domain"/>
    <property type="match status" value="1"/>
</dbReference>
<dbReference type="EC" id="2.1.1.354" evidence="3 14"/>
<dbReference type="OrthoDB" id="308383at2759"/>
<feature type="coiled-coil region" evidence="15">
    <location>
        <begin position="339"/>
        <end position="398"/>
    </location>
</feature>
<evidence type="ECO:0000256" key="6">
    <source>
        <dbReference type="ARBA" id="ARBA00022603"/>
    </source>
</evidence>
<feature type="domain" description="Post-SET" evidence="18">
    <location>
        <begin position="1040"/>
        <end position="1056"/>
    </location>
</feature>
<dbReference type="SMART" id="SM01291">
    <property type="entry name" value="N-SET"/>
    <property type="match status" value="1"/>
</dbReference>
<evidence type="ECO:0000313" key="19">
    <source>
        <dbReference type="EMBL" id="EER31617.1"/>
    </source>
</evidence>
<dbReference type="PANTHER" id="PTHR45814">
    <property type="entry name" value="HISTONE-LYSINE N-METHYLTRANSFERASE SETD1"/>
    <property type="match status" value="1"/>
</dbReference>
<dbReference type="PROSITE" id="PS50280">
    <property type="entry name" value="SET"/>
    <property type="match status" value="1"/>
</dbReference>
<accession>C5MEA7</accession>
<dbReference type="GO" id="GO:0007130">
    <property type="term" value="P:synaptonemal complex assembly"/>
    <property type="evidence" value="ECO:0007669"/>
    <property type="project" value="EnsemblFungi"/>
</dbReference>
<protein>
    <recommendedName>
        <fullName evidence="4 14">Histone-lysine N-methyltransferase, H3 lysine-4 specific</fullName>
        <ecNumber evidence="3 14">2.1.1.354</ecNumber>
    </recommendedName>
</protein>
<feature type="region of interest" description="Disordered" evidence="16">
    <location>
        <begin position="710"/>
        <end position="729"/>
    </location>
</feature>
<evidence type="ECO:0000256" key="9">
    <source>
        <dbReference type="ARBA" id="ARBA00022853"/>
    </source>
</evidence>
<dbReference type="InterPro" id="IPR001214">
    <property type="entry name" value="SET_dom"/>
</dbReference>
<dbReference type="VEuPathDB" id="FungiDB:CTRG_04399"/>
<comment type="subunit">
    <text evidence="14">Component of the COMPASS (Set1C) complex.</text>
</comment>
<feature type="compositionally biased region" description="Gly residues" evidence="16">
    <location>
        <begin position="7"/>
        <end position="23"/>
    </location>
</feature>
<feature type="domain" description="SET" evidence="17">
    <location>
        <begin position="914"/>
        <end position="1031"/>
    </location>
</feature>
<evidence type="ECO:0000256" key="4">
    <source>
        <dbReference type="ARBA" id="ARBA00015839"/>
    </source>
</evidence>
<dbReference type="EMBL" id="GG692400">
    <property type="protein sequence ID" value="EER31617.1"/>
    <property type="molecule type" value="Genomic_DNA"/>
</dbReference>
<evidence type="ECO:0000256" key="1">
    <source>
        <dbReference type="ARBA" id="ARBA00004123"/>
    </source>
</evidence>
<comment type="function">
    <text evidence="14">Catalytic component of the COMPASS (Set1C) complex that specifically mono-, di- and trimethylates histone H3 to form H3K4me1/2/3. COMPASS recognizes ubiquitinated H2B on one face of the nucleosome which stimulates the methylation of H3 on the opposing face.</text>
</comment>
<dbReference type="GO" id="GO:0000781">
    <property type="term" value="C:chromosome, telomeric region"/>
    <property type="evidence" value="ECO:0007669"/>
    <property type="project" value="EnsemblFungi"/>
</dbReference>
<dbReference type="GeneID" id="8298631"/>
<dbReference type="PROSITE" id="PS51572">
    <property type="entry name" value="SAM_MT43_1"/>
    <property type="match status" value="1"/>
</dbReference>
<dbReference type="PIRSF" id="PIRSF037104">
    <property type="entry name" value="Histone_H3-K4_mtfrase_Set1_fun"/>
    <property type="match status" value="1"/>
</dbReference>
<dbReference type="GO" id="GO:0000183">
    <property type="term" value="P:rDNA heterochromatin formation"/>
    <property type="evidence" value="ECO:0007669"/>
    <property type="project" value="EnsemblFungi"/>
</dbReference>
<feature type="compositionally biased region" description="Acidic residues" evidence="16">
    <location>
        <begin position="638"/>
        <end position="668"/>
    </location>
</feature>
<feature type="region of interest" description="Disordered" evidence="16">
    <location>
        <begin position="854"/>
        <end position="882"/>
    </location>
</feature>
<evidence type="ECO:0000256" key="8">
    <source>
        <dbReference type="ARBA" id="ARBA00022691"/>
    </source>
</evidence>
<dbReference type="GO" id="GO:0003723">
    <property type="term" value="F:RNA binding"/>
    <property type="evidence" value="ECO:0007669"/>
    <property type="project" value="EnsemblFungi"/>
</dbReference>
<dbReference type="AlphaFoldDB" id="C5MEA7"/>
<dbReference type="GO" id="GO:0045944">
    <property type="term" value="P:positive regulation of transcription by RNA polymerase II"/>
    <property type="evidence" value="ECO:0007669"/>
    <property type="project" value="EnsemblFungi"/>
</dbReference>
<dbReference type="GO" id="GO:0000723">
    <property type="term" value="P:telomere maintenance"/>
    <property type="evidence" value="ECO:0007669"/>
    <property type="project" value="EnsemblFungi"/>
</dbReference>
<feature type="compositionally biased region" description="Gly residues" evidence="16">
    <location>
        <begin position="30"/>
        <end position="44"/>
    </location>
</feature>
<dbReference type="PROSITE" id="PS50868">
    <property type="entry name" value="POST_SET"/>
    <property type="match status" value="1"/>
</dbReference>
<evidence type="ECO:0000256" key="14">
    <source>
        <dbReference type="PIRNR" id="PIRNR037104"/>
    </source>
</evidence>
<feature type="compositionally biased region" description="Polar residues" evidence="16">
    <location>
        <begin position="871"/>
        <end position="881"/>
    </location>
</feature>